<gene>
    <name evidence="1" type="ORF">LY28_02815</name>
</gene>
<dbReference type="Proteomes" id="UP000248132">
    <property type="component" value="Unassembled WGS sequence"/>
</dbReference>
<reference evidence="1 2" key="1">
    <citation type="submission" date="2018-06" db="EMBL/GenBank/DDBJ databases">
        <title>Genomic Encyclopedia of Type Strains, Phase I: the one thousand microbial genomes (KMG-I) project.</title>
        <authorList>
            <person name="Kyrpides N."/>
        </authorList>
    </citation>
    <scope>NUCLEOTIDE SEQUENCE [LARGE SCALE GENOMIC DNA]</scope>
    <source>
        <strain evidence="1 2">DSM 19573</strain>
    </source>
</reference>
<dbReference type="AlphaFoldDB" id="A0A318XMA9"/>
<dbReference type="OrthoDB" id="2054446at2"/>
<dbReference type="EMBL" id="QKMR01000017">
    <property type="protein sequence ID" value="PYG86789.1"/>
    <property type="molecule type" value="Genomic_DNA"/>
</dbReference>
<comment type="caution">
    <text evidence="1">The sequence shown here is derived from an EMBL/GenBank/DDBJ whole genome shotgun (WGS) entry which is preliminary data.</text>
</comment>
<name>A0A318XMA9_9FIRM</name>
<sequence length="180" mass="19876">MKQTKQTKQNIKGFLCVPITEEAEKKIGDVGKLEATTIKNGLVFMKSEMTAMEVVETLKGLKEVVEELYITLADAPGICECCDCSAETEDAVSIRLPEFILEDAGIPKDAKLCAYTDEGSGEVTVIEAEYKHDLSDVPKDILQMLKAMRVCMAGLNNRLMSEEIIYGKQVCPNTCRSTKK</sequence>
<keyword evidence="2" id="KW-1185">Reference proteome</keyword>
<dbReference type="RefSeq" id="WP_110462810.1">
    <property type="nucleotide sequence ID" value="NZ_QKMR01000017.1"/>
</dbReference>
<organism evidence="1 2">
    <name type="scientific">Ruminiclostridium sufflavum DSM 19573</name>
    <dbReference type="NCBI Taxonomy" id="1121337"/>
    <lineage>
        <taxon>Bacteria</taxon>
        <taxon>Bacillati</taxon>
        <taxon>Bacillota</taxon>
        <taxon>Clostridia</taxon>
        <taxon>Eubacteriales</taxon>
        <taxon>Oscillospiraceae</taxon>
        <taxon>Ruminiclostridium</taxon>
    </lineage>
</organism>
<evidence type="ECO:0000313" key="1">
    <source>
        <dbReference type="EMBL" id="PYG86789.1"/>
    </source>
</evidence>
<protein>
    <submittedName>
        <fullName evidence="1">Uncharacterized protein</fullName>
    </submittedName>
</protein>
<accession>A0A318XMA9</accession>
<proteinExistence type="predicted"/>
<evidence type="ECO:0000313" key="2">
    <source>
        <dbReference type="Proteomes" id="UP000248132"/>
    </source>
</evidence>